<comment type="caution">
    <text evidence="12">The sequence shown here is derived from an EMBL/GenBank/DDBJ whole genome shotgun (WGS) entry which is preliminary data.</text>
</comment>
<evidence type="ECO:0000256" key="3">
    <source>
        <dbReference type="ARBA" id="ARBA00022475"/>
    </source>
</evidence>
<dbReference type="InterPro" id="IPR025966">
    <property type="entry name" value="OppC_N"/>
</dbReference>
<organism evidence="12 13">
    <name type="scientific">Segnochrobactrum spirostomi</name>
    <dbReference type="NCBI Taxonomy" id="2608987"/>
    <lineage>
        <taxon>Bacteria</taxon>
        <taxon>Pseudomonadati</taxon>
        <taxon>Pseudomonadota</taxon>
        <taxon>Alphaproteobacteria</taxon>
        <taxon>Hyphomicrobiales</taxon>
        <taxon>Segnochrobactraceae</taxon>
        <taxon>Segnochrobactrum</taxon>
    </lineage>
</organism>
<dbReference type="PROSITE" id="PS50928">
    <property type="entry name" value="ABC_TM1"/>
    <property type="match status" value="1"/>
</dbReference>
<feature type="transmembrane region" description="Helical" evidence="9">
    <location>
        <begin position="46"/>
        <end position="66"/>
    </location>
</feature>
<evidence type="ECO:0000256" key="10">
    <source>
        <dbReference type="SAM" id="MobiDB-lite"/>
    </source>
</evidence>
<feature type="transmembrane region" description="Helical" evidence="9">
    <location>
        <begin position="225"/>
        <end position="249"/>
    </location>
</feature>
<dbReference type="RefSeq" id="WP_153490912.1">
    <property type="nucleotide sequence ID" value="NZ_VWNA01000003.1"/>
</dbReference>
<dbReference type="SUPFAM" id="SSF161098">
    <property type="entry name" value="MetI-like"/>
    <property type="match status" value="1"/>
</dbReference>
<dbReference type="Gene3D" id="1.10.3720.10">
    <property type="entry name" value="MetI-like"/>
    <property type="match status" value="1"/>
</dbReference>
<keyword evidence="5" id="KW-0571">Peptide transport</keyword>
<evidence type="ECO:0000256" key="4">
    <source>
        <dbReference type="ARBA" id="ARBA00022692"/>
    </source>
</evidence>
<keyword evidence="13" id="KW-1185">Reference proteome</keyword>
<evidence type="ECO:0000259" key="11">
    <source>
        <dbReference type="PROSITE" id="PS50928"/>
    </source>
</evidence>
<evidence type="ECO:0000256" key="1">
    <source>
        <dbReference type="ARBA" id="ARBA00004651"/>
    </source>
</evidence>
<reference evidence="12 13" key="1">
    <citation type="submission" date="2019-09" db="EMBL/GenBank/DDBJ databases">
        <title>Segnochrobactrum spirostomi gen. nov., sp. nov., isolated from the ciliate Spirostomum cf. yagiui and description of a novel family, Segnochrobactraceae fam. nov. within the order Rhizobiales of the class Alphaproteobacteria.</title>
        <authorList>
            <person name="Akter S."/>
            <person name="Shazib S.U.A."/>
            <person name="Shin M.K."/>
        </authorList>
    </citation>
    <scope>NUCLEOTIDE SEQUENCE [LARGE SCALE GENOMIC DNA]</scope>
    <source>
        <strain evidence="12 13">Sp-1</strain>
    </source>
</reference>
<dbReference type="GO" id="GO:0015031">
    <property type="term" value="P:protein transport"/>
    <property type="evidence" value="ECO:0007669"/>
    <property type="project" value="UniProtKB-KW"/>
</dbReference>
<sequence length="336" mass="35305">MSGNPAPLIDPAAAGLSPDTPSSLDKEGAATAPPSAIATVLHDPGAVIGLVIIAFYALVALFAPLIEPYSTVEATCGVFQPPSAAHWLGCDDGGIDMLSLVIRGSRISMLVGLSASLIAIGIGTVVGVAAGYFGGWVDMVLMRITDYLIVIPQMVLMIVVAAVWGPSLTHVVIVIGVLMWTSPARLIRAQVKGLRGRVFVRRAEALGASHVSIIRRHILPQLGPLLAANAVLAVTLAIFNETALAFLGLSDSTAITWGTILEHAFNRAAASAGAWWAVVPAGLAVGGIVMGCYMLGRAIEDSLNPRLRISYLSLRHWQMRTPPHRPEAAPRRGREA</sequence>
<dbReference type="GO" id="GO:0015833">
    <property type="term" value="P:peptide transport"/>
    <property type="evidence" value="ECO:0007669"/>
    <property type="project" value="UniProtKB-KW"/>
</dbReference>
<evidence type="ECO:0000313" key="12">
    <source>
        <dbReference type="EMBL" id="MQT15490.1"/>
    </source>
</evidence>
<protein>
    <submittedName>
        <fullName evidence="12">ABC transporter permease</fullName>
    </submittedName>
</protein>
<feature type="transmembrane region" description="Helical" evidence="9">
    <location>
        <begin position="154"/>
        <end position="180"/>
    </location>
</feature>
<comment type="subcellular location">
    <subcellularLocation>
        <location evidence="1 9">Cell membrane</location>
        <topology evidence="1 9">Multi-pass membrane protein</topology>
    </subcellularLocation>
</comment>
<evidence type="ECO:0000256" key="5">
    <source>
        <dbReference type="ARBA" id="ARBA00022856"/>
    </source>
</evidence>
<dbReference type="PANTHER" id="PTHR43386:SF1">
    <property type="entry name" value="D,D-DIPEPTIDE TRANSPORT SYSTEM PERMEASE PROTEIN DDPC-RELATED"/>
    <property type="match status" value="1"/>
</dbReference>
<dbReference type="Pfam" id="PF00528">
    <property type="entry name" value="BPD_transp_1"/>
    <property type="match status" value="1"/>
</dbReference>
<dbReference type="AlphaFoldDB" id="A0A6A7Y807"/>
<keyword evidence="3" id="KW-1003">Cell membrane</keyword>
<evidence type="ECO:0000256" key="9">
    <source>
        <dbReference type="RuleBase" id="RU363032"/>
    </source>
</evidence>
<feature type="transmembrane region" description="Helical" evidence="9">
    <location>
        <begin position="107"/>
        <end position="134"/>
    </location>
</feature>
<evidence type="ECO:0000256" key="8">
    <source>
        <dbReference type="ARBA" id="ARBA00023136"/>
    </source>
</evidence>
<keyword evidence="4 9" id="KW-0812">Transmembrane</keyword>
<dbReference type="GO" id="GO:0005886">
    <property type="term" value="C:plasma membrane"/>
    <property type="evidence" value="ECO:0007669"/>
    <property type="project" value="UniProtKB-SubCell"/>
</dbReference>
<dbReference type="InterPro" id="IPR000515">
    <property type="entry name" value="MetI-like"/>
</dbReference>
<evidence type="ECO:0000256" key="6">
    <source>
        <dbReference type="ARBA" id="ARBA00022927"/>
    </source>
</evidence>
<accession>A0A6A7Y807</accession>
<evidence type="ECO:0000313" key="13">
    <source>
        <dbReference type="Proteomes" id="UP000332515"/>
    </source>
</evidence>
<evidence type="ECO:0000256" key="2">
    <source>
        <dbReference type="ARBA" id="ARBA00022448"/>
    </source>
</evidence>
<gene>
    <name evidence="12" type="ORF">F0357_23115</name>
</gene>
<evidence type="ECO:0000256" key="7">
    <source>
        <dbReference type="ARBA" id="ARBA00022989"/>
    </source>
</evidence>
<proteinExistence type="inferred from homology"/>
<comment type="similarity">
    <text evidence="9">Belongs to the binding-protein-dependent transport system permease family.</text>
</comment>
<dbReference type="CDD" id="cd06261">
    <property type="entry name" value="TM_PBP2"/>
    <property type="match status" value="1"/>
</dbReference>
<dbReference type="Proteomes" id="UP000332515">
    <property type="component" value="Unassembled WGS sequence"/>
</dbReference>
<name>A0A6A7Y807_9HYPH</name>
<keyword evidence="2 9" id="KW-0813">Transport</keyword>
<feature type="region of interest" description="Disordered" evidence="10">
    <location>
        <begin position="1"/>
        <end position="30"/>
    </location>
</feature>
<feature type="transmembrane region" description="Helical" evidence="9">
    <location>
        <begin position="274"/>
        <end position="296"/>
    </location>
</feature>
<keyword evidence="6" id="KW-0653">Protein transport</keyword>
<feature type="domain" description="ABC transmembrane type-1" evidence="11">
    <location>
        <begin position="105"/>
        <end position="296"/>
    </location>
</feature>
<dbReference type="InterPro" id="IPR035906">
    <property type="entry name" value="MetI-like_sf"/>
</dbReference>
<keyword evidence="8 9" id="KW-0472">Membrane</keyword>
<dbReference type="PANTHER" id="PTHR43386">
    <property type="entry name" value="OLIGOPEPTIDE TRANSPORT SYSTEM PERMEASE PROTEIN APPC"/>
    <property type="match status" value="1"/>
</dbReference>
<dbReference type="EMBL" id="VWNA01000003">
    <property type="protein sequence ID" value="MQT15490.1"/>
    <property type="molecule type" value="Genomic_DNA"/>
</dbReference>
<dbReference type="InterPro" id="IPR050366">
    <property type="entry name" value="BP-dependent_transpt_permease"/>
</dbReference>
<dbReference type="GO" id="GO:0055085">
    <property type="term" value="P:transmembrane transport"/>
    <property type="evidence" value="ECO:0007669"/>
    <property type="project" value="InterPro"/>
</dbReference>
<keyword evidence="7 9" id="KW-1133">Transmembrane helix</keyword>
<dbReference type="Pfam" id="PF12911">
    <property type="entry name" value="OppC_N"/>
    <property type="match status" value="1"/>
</dbReference>